<feature type="binding site" evidence="5">
    <location>
        <position position="32"/>
    </location>
    <ligand>
        <name>ATP</name>
        <dbReference type="ChEBI" id="CHEBI:30616"/>
    </ligand>
</feature>
<organism evidence="6 7">
    <name type="scientific">Propionibacterium ruminifibrarum</name>
    <dbReference type="NCBI Taxonomy" id="1962131"/>
    <lineage>
        <taxon>Bacteria</taxon>
        <taxon>Bacillati</taxon>
        <taxon>Actinomycetota</taxon>
        <taxon>Actinomycetes</taxon>
        <taxon>Propionibacteriales</taxon>
        <taxon>Propionibacteriaceae</taxon>
        <taxon>Propionibacterium</taxon>
    </lineage>
</organism>
<keyword evidence="7" id="KW-1185">Reference proteome</keyword>
<feature type="binding site" evidence="5">
    <location>
        <position position="36"/>
    </location>
    <ligand>
        <name>ATP</name>
        <dbReference type="ChEBI" id="CHEBI:30616"/>
    </ligand>
</feature>
<dbReference type="Gene3D" id="3.30.565.10">
    <property type="entry name" value="Histidine kinase-like ATPase, C-terminal domain"/>
    <property type="match status" value="1"/>
</dbReference>
<dbReference type="Gene3D" id="3.30.230.80">
    <property type="match status" value="1"/>
</dbReference>
<dbReference type="RefSeq" id="WP_182858681.1">
    <property type="nucleotide sequence ID" value="NZ_OMOH01000009.1"/>
</dbReference>
<proteinExistence type="inferred from homology"/>
<dbReference type="SUPFAM" id="SSF54211">
    <property type="entry name" value="Ribosomal protein S5 domain 2-like"/>
    <property type="match status" value="1"/>
</dbReference>
<dbReference type="Proteomes" id="UP000265962">
    <property type="component" value="Unassembled WGS sequence"/>
</dbReference>
<keyword evidence="6" id="KW-0689">Ribosomal protein</keyword>
<evidence type="ECO:0000313" key="7">
    <source>
        <dbReference type="Proteomes" id="UP000265962"/>
    </source>
</evidence>
<dbReference type="GO" id="GO:0005524">
    <property type="term" value="F:ATP binding"/>
    <property type="evidence" value="ECO:0007669"/>
    <property type="project" value="UniProtKB-KW"/>
</dbReference>
<gene>
    <name evidence="6" type="ORF">PROPJV5_2069</name>
</gene>
<evidence type="ECO:0000313" key="6">
    <source>
        <dbReference type="EMBL" id="SPF69108.1"/>
    </source>
</evidence>
<feature type="binding site" evidence="5">
    <location>
        <position position="163"/>
    </location>
    <ligand>
        <name>ATP</name>
        <dbReference type="ChEBI" id="CHEBI:30616"/>
    </ligand>
</feature>
<keyword evidence="4" id="KW-0143">Chaperone</keyword>
<evidence type="ECO:0000256" key="2">
    <source>
        <dbReference type="ARBA" id="ARBA00022741"/>
    </source>
</evidence>
<reference evidence="7" key="1">
    <citation type="submission" date="2018-02" db="EMBL/GenBank/DDBJ databases">
        <authorList>
            <person name="Hornung B."/>
        </authorList>
    </citation>
    <scope>NUCLEOTIDE SEQUENCE [LARGE SCALE GENOMIC DNA]</scope>
</reference>
<dbReference type="GO" id="GO:0005840">
    <property type="term" value="C:ribosome"/>
    <property type="evidence" value="ECO:0007669"/>
    <property type="project" value="UniProtKB-KW"/>
</dbReference>
<dbReference type="GO" id="GO:0140662">
    <property type="term" value="F:ATP-dependent protein folding chaperone"/>
    <property type="evidence" value="ECO:0007669"/>
    <property type="project" value="InterPro"/>
</dbReference>
<comment type="similarity">
    <text evidence="1">Belongs to the heat shock protein 90 family.</text>
</comment>
<keyword evidence="3 5" id="KW-0067">ATP-binding</keyword>
<protein>
    <submittedName>
        <fullName evidence="6">Ribosomal protein S5 domain 2-type fold</fullName>
    </submittedName>
</protein>
<dbReference type="InterPro" id="IPR001404">
    <property type="entry name" value="Hsp90_fam"/>
</dbReference>
<dbReference type="PANTHER" id="PTHR11528">
    <property type="entry name" value="HEAT SHOCK PROTEIN 90 FAMILY MEMBER"/>
    <property type="match status" value="1"/>
</dbReference>
<dbReference type="NCBIfam" id="NF010683">
    <property type="entry name" value="PRK14083.1"/>
    <property type="match status" value="1"/>
</dbReference>
<accession>A0A375I336</accession>
<evidence type="ECO:0000256" key="5">
    <source>
        <dbReference type="PIRSR" id="PIRSR002583-1"/>
    </source>
</evidence>
<dbReference type="AlphaFoldDB" id="A0A375I336"/>
<feature type="binding site" evidence="5">
    <location>
        <position position="72"/>
    </location>
    <ligand>
        <name>ATP</name>
        <dbReference type="ChEBI" id="CHEBI:30616"/>
    </ligand>
</feature>
<dbReference type="InterPro" id="IPR036890">
    <property type="entry name" value="HATPase_C_sf"/>
</dbReference>
<dbReference type="GO" id="GO:0051082">
    <property type="term" value="F:unfolded protein binding"/>
    <property type="evidence" value="ECO:0007669"/>
    <property type="project" value="InterPro"/>
</dbReference>
<dbReference type="PIRSF" id="PIRSF002583">
    <property type="entry name" value="Hsp90"/>
    <property type="match status" value="1"/>
</dbReference>
<dbReference type="SUPFAM" id="SSF55874">
    <property type="entry name" value="ATPase domain of HSP90 chaperone/DNA topoisomerase II/histidine kinase"/>
    <property type="match status" value="1"/>
</dbReference>
<sequence length="601" mass="64669">MSSNDAFRVDLHGLVDLLSHNLYSSPRIFVRELLQNGVDALTAADPRPGDRRPGIMLVGSDVSADGRMHCLDSGVGLDEDDVRTFLATIGGSSKRGHDETMLGRFGIGLLSCFVVTDQVEVLTRKGDGHLVRWIGHEDGTHEMADPPVADDERAAWLAKGPGTCVTLRPTTGTAHWLTAARVTELAKTFGSYLPYRIVSARGAGATSPVAPTTPPWRLAGRARRRECENLARQQLGVEPFATLPVAVPEAGLDGVVVILGQQAQAGSRGGHRVYLHGMLASENVPGLLPDWAFFARAVVDSTRLTPTASREGLYEDDLLETVRAALGEQIRRWLLRLAATDRARIGQFLSVHAVAAKAMALDDDELFETLLPAFRFETNTGEATLPELAGRTDVVHVARTVEDYHQVAAVGAAQGIDILNGGYVYDTELALRAPQVMSGLQTKPLSVNDLDASIRAVPEERLRAAGPGLERVRHVLTRLDVDVELRAFAPASMPALYLDDERSRAAAASDEVAAGADETWAALLATMRPAPTRPRLLLNDDNQLVRRVLDLGDDELVAPAAESLYARALLAAGHRLRAADLAAVDHSFLALLTSALEARDG</sequence>
<dbReference type="Pfam" id="PF13589">
    <property type="entry name" value="HATPase_c_3"/>
    <property type="match status" value="1"/>
</dbReference>
<evidence type="ECO:0000256" key="1">
    <source>
        <dbReference type="ARBA" id="ARBA00008239"/>
    </source>
</evidence>
<dbReference type="InterPro" id="IPR020568">
    <property type="entry name" value="Ribosomal_Su5_D2-typ_SF"/>
</dbReference>
<keyword evidence="6" id="KW-0687">Ribonucleoprotein</keyword>
<name>A0A375I336_9ACTN</name>
<dbReference type="EMBL" id="OMOH01000009">
    <property type="protein sequence ID" value="SPF69108.1"/>
    <property type="molecule type" value="Genomic_DNA"/>
</dbReference>
<evidence type="ECO:0000256" key="4">
    <source>
        <dbReference type="ARBA" id="ARBA00023186"/>
    </source>
</evidence>
<dbReference type="GO" id="GO:0016887">
    <property type="term" value="F:ATP hydrolysis activity"/>
    <property type="evidence" value="ECO:0007669"/>
    <property type="project" value="InterPro"/>
</dbReference>
<keyword evidence="2 5" id="KW-0547">Nucleotide-binding</keyword>
<evidence type="ECO:0000256" key="3">
    <source>
        <dbReference type="ARBA" id="ARBA00022840"/>
    </source>
</evidence>